<evidence type="ECO:0000256" key="3">
    <source>
        <dbReference type="ARBA" id="ARBA00022692"/>
    </source>
</evidence>
<feature type="region of interest" description="Disordered" evidence="8">
    <location>
        <begin position="1"/>
        <end position="52"/>
    </location>
</feature>
<evidence type="ECO:0000256" key="5">
    <source>
        <dbReference type="ARBA" id="ARBA00022989"/>
    </source>
</evidence>
<keyword evidence="2" id="KW-0813">Transport</keyword>
<evidence type="ECO:0000313" key="11">
    <source>
        <dbReference type="EMBL" id="MBW89177.1"/>
    </source>
</evidence>
<organism evidence="11">
    <name type="scientific">Rhizophora mucronata</name>
    <name type="common">Asiatic mangrove</name>
    <dbReference type="NCBI Taxonomy" id="61149"/>
    <lineage>
        <taxon>Eukaryota</taxon>
        <taxon>Viridiplantae</taxon>
        <taxon>Streptophyta</taxon>
        <taxon>Embryophyta</taxon>
        <taxon>Tracheophyta</taxon>
        <taxon>Spermatophyta</taxon>
        <taxon>Magnoliopsida</taxon>
        <taxon>eudicotyledons</taxon>
        <taxon>Gunneridae</taxon>
        <taxon>Pentapetalae</taxon>
        <taxon>rosids</taxon>
        <taxon>fabids</taxon>
        <taxon>Malpighiales</taxon>
        <taxon>Rhizophoraceae</taxon>
        <taxon>Rhizophora</taxon>
    </lineage>
</organism>
<protein>
    <submittedName>
        <fullName evidence="11">Vacuolar amino acid transporter 1</fullName>
    </submittedName>
</protein>
<evidence type="ECO:0000256" key="4">
    <source>
        <dbReference type="ARBA" id="ARBA00022970"/>
    </source>
</evidence>
<evidence type="ECO:0000256" key="2">
    <source>
        <dbReference type="ARBA" id="ARBA00022448"/>
    </source>
</evidence>
<feature type="transmembrane region" description="Helical" evidence="9">
    <location>
        <begin position="328"/>
        <end position="347"/>
    </location>
</feature>
<evidence type="ECO:0000256" key="6">
    <source>
        <dbReference type="ARBA" id="ARBA00023136"/>
    </source>
</evidence>
<name>A0A2P2J6Z2_RHIMU</name>
<dbReference type="GO" id="GO:0005774">
    <property type="term" value="C:vacuolar membrane"/>
    <property type="evidence" value="ECO:0007669"/>
    <property type="project" value="TreeGrafter"/>
</dbReference>
<keyword evidence="3 9" id="KW-0812">Transmembrane</keyword>
<evidence type="ECO:0000256" key="8">
    <source>
        <dbReference type="SAM" id="MobiDB-lite"/>
    </source>
</evidence>
<evidence type="ECO:0000256" key="7">
    <source>
        <dbReference type="ARBA" id="ARBA00049662"/>
    </source>
</evidence>
<dbReference type="GO" id="GO:0015179">
    <property type="term" value="F:L-amino acid transmembrane transporter activity"/>
    <property type="evidence" value="ECO:0007669"/>
    <property type="project" value="TreeGrafter"/>
</dbReference>
<feature type="compositionally biased region" description="Basic and acidic residues" evidence="8">
    <location>
        <begin position="1"/>
        <end position="14"/>
    </location>
</feature>
<reference evidence="11" key="1">
    <citation type="submission" date="2018-02" db="EMBL/GenBank/DDBJ databases">
        <title>Rhizophora mucronata_Transcriptome.</title>
        <authorList>
            <person name="Meera S.P."/>
            <person name="Sreeshan A."/>
            <person name="Augustine A."/>
        </authorList>
    </citation>
    <scope>NUCLEOTIDE SEQUENCE</scope>
    <source>
        <tissue evidence="11">Leaf</tissue>
    </source>
</reference>
<keyword evidence="6 9" id="KW-0472">Membrane</keyword>
<feature type="domain" description="Amino acid transporter transmembrane" evidence="10">
    <location>
        <begin position="148"/>
        <end position="473"/>
    </location>
</feature>
<feature type="transmembrane region" description="Helical" evidence="9">
    <location>
        <begin position="226"/>
        <end position="247"/>
    </location>
</feature>
<dbReference type="InterPro" id="IPR013057">
    <property type="entry name" value="AA_transpt_TM"/>
</dbReference>
<feature type="transmembrane region" description="Helical" evidence="9">
    <location>
        <begin position="179"/>
        <end position="199"/>
    </location>
</feature>
<feature type="transmembrane region" description="Helical" evidence="9">
    <location>
        <begin position="445"/>
        <end position="471"/>
    </location>
</feature>
<dbReference type="Pfam" id="PF01490">
    <property type="entry name" value="Aa_trans"/>
    <property type="match status" value="1"/>
</dbReference>
<comment type="similarity">
    <text evidence="7">Belongs to the amino acid/polyamine transporter 2 family. Amino acid/auxin permease (AAAP) (TC 2.A.18.5) subfamily.</text>
</comment>
<proteinExistence type="inferred from homology"/>
<accession>A0A2P2J6Z2</accession>
<feature type="compositionally biased region" description="Acidic residues" evidence="8">
    <location>
        <begin position="15"/>
        <end position="36"/>
    </location>
</feature>
<keyword evidence="5 9" id="KW-1133">Transmembrane helix</keyword>
<keyword evidence="4" id="KW-0029">Amino-acid transport</keyword>
<dbReference type="AlphaFoldDB" id="A0A2P2J6Z2"/>
<evidence type="ECO:0000259" key="10">
    <source>
        <dbReference type="Pfam" id="PF01490"/>
    </source>
</evidence>
<feature type="compositionally biased region" description="Polar residues" evidence="8">
    <location>
        <begin position="42"/>
        <end position="52"/>
    </location>
</feature>
<evidence type="ECO:0000256" key="9">
    <source>
        <dbReference type="SAM" id="Phobius"/>
    </source>
</evidence>
<feature type="transmembrane region" description="Helical" evidence="9">
    <location>
        <begin position="367"/>
        <end position="390"/>
    </location>
</feature>
<evidence type="ECO:0000256" key="1">
    <source>
        <dbReference type="ARBA" id="ARBA00004141"/>
    </source>
</evidence>
<dbReference type="EMBL" id="GGEC01008694">
    <property type="protein sequence ID" value="MBW89177.1"/>
    <property type="molecule type" value="Transcribed_RNA"/>
</dbReference>
<sequence length="481" mass="52080">MKVDEDLGHDRNDEFQTDDEENQAETIYEDESETGTEDSTSPLRSLSNVSTNAEPTIWPQSYRVSMDMLSMTPPSILRGTSVMGIASSLTSIFKRHQSSESTSVLSKPLLADPSSDKEEFPISIKPVKLSASSKSKLFIDEFPTPGNKSSFAQAVINGINVVCGITLLATPYSVKEGGWLGLLIFSLFGVICCYTGILLKKCLDSSPGIQTYPDIGQAAFGRIGRIAISIVLYLELYAASVEFVILMGDNLSKSFPNTNVNFAGVHLDSHQIFTVTATLIVLPTVWLRDLSLLSYLSVGGVGASMVLTLCLLWIGVVDKVGFHPNGTAIDIANLPLAVGIFGFGYAGHALFPNIHCSMEEPSRFTSVLIISFIVVWFINTGVAICGFLIFGNSIKSQFTLNMPKEFVSSKIAIWTTVVTPMAKYALTITPVALSLEEIVSAQLQSFSVSVAIRTILVISNLVVALTVPFFGNIRTSFHHSS</sequence>
<dbReference type="PANTHER" id="PTHR22950">
    <property type="entry name" value="AMINO ACID TRANSPORTER"/>
    <property type="match status" value="1"/>
</dbReference>
<feature type="transmembrane region" description="Helical" evidence="9">
    <location>
        <begin position="292"/>
        <end position="316"/>
    </location>
</feature>
<feature type="transmembrane region" description="Helical" evidence="9">
    <location>
        <begin position="411"/>
        <end position="433"/>
    </location>
</feature>
<comment type="subcellular location">
    <subcellularLocation>
        <location evidence="1">Membrane</location>
        <topology evidence="1">Multi-pass membrane protein</topology>
    </subcellularLocation>
</comment>
<dbReference type="PANTHER" id="PTHR22950:SF692">
    <property type="entry name" value="TRANSMEMBRANE AMINO ACID TRANSPORTER FAMILY PROTEIN"/>
    <property type="match status" value="1"/>
</dbReference>